<accession>A0A1H4P565</accession>
<name>A0A1H4P565_9BACT</name>
<feature type="compositionally biased region" description="Basic and acidic residues" evidence="1">
    <location>
        <begin position="43"/>
        <end position="56"/>
    </location>
</feature>
<feature type="compositionally biased region" description="Polar residues" evidence="1">
    <location>
        <begin position="1"/>
        <end position="10"/>
    </location>
</feature>
<gene>
    <name evidence="2" type="ORF">SAMN05443244_2457</name>
</gene>
<dbReference type="AlphaFoldDB" id="A0A1H4P565"/>
<reference evidence="2 3" key="1">
    <citation type="submission" date="2016-10" db="EMBL/GenBank/DDBJ databases">
        <authorList>
            <person name="de Groot N.N."/>
        </authorList>
    </citation>
    <scope>NUCLEOTIDE SEQUENCE [LARGE SCALE GENOMIC DNA]</scope>
    <source>
        <strain evidence="2 3">AB35.6</strain>
    </source>
</reference>
<dbReference type="RefSeq" id="WP_074654319.1">
    <property type="nucleotide sequence ID" value="NZ_FNSD01000001.1"/>
</dbReference>
<dbReference type="OrthoDB" id="9849015at2"/>
<dbReference type="Proteomes" id="UP000182409">
    <property type="component" value="Unassembled WGS sequence"/>
</dbReference>
<evidence type="ECO:0000256" key="1">
    <source>
        <dbReference type="SAM" id="MobiDB-lite"/>
    </source>
</evidence>
<sequence>MSLITRSTGIHNHLAPRKKHLSSHLGSHAVQGEGASTNPADIPQRERPFAPLKFDENSEVASKPPAYKSIFHL</sequence>
<organism evidence="2 3">
    <name type="scientific">Terriglobus roseus</name>
    <dbReference type="NCBI Taxonomy" id="392734"/>
    <lineage>
        <taxon>Bacteria</taxon>
        <taxon>Pseudomonadati</taxon>
        <taxon>Acidobacteriota</taxon>
        <taxon>Terriglobia</taxon>
        <taxon>Terriglobales</taxon>
        <taxon>Acidobacteriaceae</taxon>
        <taxon>Terriglobus</taxon>
    </lineage>
</organism>
<protein>
    <submittedName>
        <fullName evidence="2">Uncharacterized protein</fullName>
    </submittedName>
</protein>
<dbReference type="EMBL" id="FNSD01000001">
    <property type="protein sequence ID" value="SEC02611.1"/>
    <property type="molecule type" value="Genomic_DNA"/>
</dbReference>
<feature type="region of interest" description="Disordered" evidence="1">
    <location>
        <begin position="1"/>
        <end position="73"/>
    </location>
</feature>
<evidence type="ECO:0000313" key="2">
    <source>
        <dbReference type="EMBL" id="SEC02611.1"/>
    </source>
</evidence>
<evidence type="ECO:0000313" key="3">
    <source>
        <dbReference type="Proteomes" id="UP000182409"/>
    </source>
</evidence>
<proteinExistence type="predicted"/>